<reference evidence="2 3" key="1">
    <citation type="submission" date="2019-05" db="EMBL/GenBank/DDBJ databases">
        <authorList>
            <person name="Schori C."/>
            <person name="Ahrens C."/>
        </authorList>
    </citation>
    <scope>NUCLEOTIDE SEQUENCE [LARGE SCALE GENOMIC DNA]</scope>
    <source>
        <strain evidence="2 3">DSM 10702</strain>
    </source>
</reference>
<dbReference type="Gene3D" id="2.40.50.180">
    <property type="entry name" value="CheA-289, Domain 4"/>
    <property type="match status" value="1"/>
</dbReference>
<dbReference type="Gene3D" id="2.30.30.40">
    <property type="entry name" value="SH3 Domains"/>
    <property type="match status" value="1"/>
</dbReference>
<evidence type="ECO:0000259" key="1">
    <source>
        <dbReference type="PROSITE" id="PS50851"/>
    </source>
</evidence>
<dbReference type="InterPro" id="IPR036061">
    <property type="entry name" value="CheW-like_dom_sf"/>
</dbReference>
<organism evidence="2 3">
    <name type="scientific">Clostridium butyricum</name>
    <dbReference type="NCBI Taxonomy" id="1492"/>
    <lineage>
        <taxon>Bacteria</taxon>
        <taxon>Bacillati</taxon>
        <taxon>Bacillota</taxon>
        <taxon>Clostridia</taxon>
        <taxon>Eubacteriales</taxon>
        <taxon>Clostridiaceae</taxon>
        <taxon>Clostridium</taxon>
    </lineage>
</organism>
<protein>
    <submittedName>
        <fullName evidence="2">Purine-binding chemotaxis protein CheW</fullName>
    </submittedName>
</protein>
<dbReference type="RefSeq" id="WP_035762181.1">
    <property type="nucleotide sequence ID" value="NZ_AP019716.1"/>
</dbReference>
<name>A0AAP9RGB6_CLOBU</name>
<dbReference type="GO" id="GO:0007165">
    <property type="term" value="P:signal transduction"/>
    <property type="evidence" value="ECO:0007669"/>
    <property type="project" value="InterPro"/>
</dbReference>
<dbReference type="PANTHER" id="PTHR22617">
    <property type="entry name" value="CHEMOTAXIS SENSOR HISTIDINE KINASE-RELATED"/>
    <property type="match status" value="1"/>
</dbReference>
<accession>A0AAP9RGB6</accession>
<feature type="domain" description="CheW-like" evidence="1">
    <location>
        <begin position="5"/>
        <end position="145"/>
    </location>
</feature>
<evidence type="ECO:0000313" key="2">
    <source>
        <dbReference type="EMBL" id="QMW92148.1"/>
    </source>
</evidence>
<gene>
    <name evidence="2" type="ORF">FF104_14525</name>
</gene>
<dbReference type="SMART" id="SM00260">
    <property type="entry name" value="CheW"/>
    <property type="match status" value="1"/>
</dbReference>
<proteinExistence type="predicted"/>
<dbReference type="PROSITE" id="PS50851">
    <property type="entry name" value="CHEW"/>
    <property type="match status" value="1"/>
</dbReference>
<sequence>MALDNSKIIIFELNGERYAADIKEVERILGYEEPTVLPEAPHFVKGVINHEEKILPIISLSNKFNIGEGTNYESKKIIVVKRKEKKFGIIVDNVYEVRDIDGGCVENAPEITNTSERRYISGLIKLKNNIVILLDLEKILSIEDEDSIF</sequence>
<dbReference type="PANTHER" id="PTHR22617:SF23">
    <property type="entry name" value="CHEMOTAXIS PROTEIN CHEW"/>
    <property type="match status" value="1"/>
</dbReference>
<dbReference type="AlphaFoldDB" id="A0AAP9RGB6"/>
<dbReference type="InterPro" id="IPR002545">
    <property type="entry name" value="CheW-lke_dom"/>
</dbReference>
<dbReference type="EMBL" id="CP040626">
    <property type="protein sequence ID" value="QMW92148.1"/>
    <property type="molecule type" value="Genomic_DNA"/>
</dbReference>
<dbReference type="SUPFAM" id="SSF50341">
    <property type="entry name" value="CheW-like"/>
    <property type="match status" value="1"/>
</dbReference>
<evidence type="ECO:0000313" key="3">
    <source>
        <dbReference type="Proteomes" id="UP000515243"/>
    </source>
</evidence>
<dbReference type="GO" id="GO:0005829">
    <property type="term" value="C:cytosol"/>
    <property type="evidence" value="ECO:0007669"/>
    <property type="project" value="TreeGrafter"/>
</dbReference>
<dbReference type="InterPro" id="IPR039315">
    <property type="entry name" value="CheW"/>
</dbReference>
<dbReference type="Proteomes" id="UP000515243">
    <property type="component" value="Chromosome 1"/>
</dbReference>
<dbReference type="GeneID" id="92945412"/>
<dbReference type="Pfam" id="PF01584">
    <property type="entry name" value="CheW"/>
    <property type="match status" value="1"/>
</dbReference>
<dbReference type="GO" id="GO:0006935">
    <property type="term" value="P:chemotaxis"/>
    <property type="evidence" value="ECO:0007669"/>
    <property type="project" value="InterPro"/>
</dbReference>